<dbReference type="Pfam" id="PF01395">
    <property type="entry name" value="PBP_GOBP"/>
    <property type="match status" value="1"/>
</dbReference>
<dbReference type="GO" id="GO:0007608">
    <property type="term" value="P:sensory perception of smell"/>
    <property type="evidence" value="ECO:0007669"/>
    <property type="project" value="TreeGrafter"/>
</dbReference>
<feature type="signal peptide" evidence="5">
    <location>
        <begin position="1"/>
        <end position="20"/>
    </location>
</feature>
<dbReference type="PANTHER" id="PTHR11857:SF43">
    <property type="entry name" value="GEO07291P1-RELATED"/>
    <property type="match status" value="1"/>
</dbReference>
<accession>A0A8K1P7U1</accession>
<evidence type="ECO:0000256" key="2">
    <source>
        <dbReference type="ARBA" id="ARBA00008098"/>
    </source>
</evidence>
<name>A0A8K1P7U1_CORCP</name>
<reference evidence="6" key="1">
    <citation type="submission" date="2020-08" db="EMBL/GenBank/DDBJ databases">
        <authorList>
            <person name="Huang Z."/>
            <person name="Zhang Q."/>
        </authorList>
    </citation>
    <scope>NUCLEOTIDE SEQUENCE</scope>
    <source>
        <strain evidence="6">Cluster-2393.11498</strain>
    </source>
</reference>
<organism evidence="6">
    <name type="scientific">Corcyra cephalonica</name>
    <name type="common">Rice moth</name>
    <dbReference type="NCBI Taxonomy" id="139036"/>
    <lineage>
        <taxon>Eukaryota</taxon>
        <taxon>Metazoa</taxon>
        <taxon>Ecdysozoa</taxon>
        <taxon>Arthropoda</taxon>
        <taxon>Hexapoda</taxon>
        <taxon>Insecta</taxon>
        <taxon>Pterygota</taxon>
        <taxon>Neoptera</taxon>
        <taxon>Endopterygota</taxon>
        <taxon>Lepidoptera</taxon>
        <taxon>Glossata</taxon>
        <taxon>Ditrysia</taxon>
        <taxon>Pyraloidea</taxon>
        <taxon>Pyralidae</taxon>
        <taxon>Galleriinae</taxon>
        <taxon>Corcyra</taxon>
    </lineage>
</organism>
<dbReference type="EMBL" id="MT905105">
    <property type="protein sequence ID" value="UDM59718.1"/>
    <property type="molecule type" value="mRNA"/>
</dbReference>
<dbReference type="FunFam" id="1.10.238.20:FF:000001">
    <property type="entry name" value="General odorant-binding protein lush"/>
    <property type="match status" value="1"/>
</dbReference>
<dbReference type="SMR" id="A0A8K1P7U1"/>
<comment type="similarity">
    <text evidence="2">Belongs to the PBP/GOBP family.</text>
</comment>
<evidence type="ECO:0000256" key="5">
    <source>
        <dbReference type="SAM" id="SignalP"/>
    </source>
</evidence>
<dbReference type="GO" id="GO:0005615">
    <property type="term" value="C:extracellular space"/>
    <property type="evidence" value="ECO:0007669"/>
    <property type="project" value="TreeGrafter"/>
</dbReference>
<dbReference type="PANTHER" id="PTHR11857">
    <property type="entry name" value="ODORANT BINDING PROTEIN-RELATED"/>
    <property type="match status" value="1"/>
</dbReference>
<evidence type="ECO:0000256" key="1">
    <source>
        <dbReference type="ARBA" id="ARBA00004613"/>
    </source>
</evidence>
<feature type="chain" id="PRO_5035424143" evidence="5">
    <location>
        <begin position="21"/>
        <end position="139"/>
    </location>
</feature>
<dbReference type="CDD" id="cd23992">
    <property type="entry name" value="PBP_GOBP"/>
    <property type="match status" value="1"/>
</dbReference>
<dbReference type="InterPro" id="IPR036728">
    <property type="entry name" value="PBP_GOBP_sf"/>
</dbReference>
<proteinExistence type="evidence at transcript level"/>
<evidence type="ECO:0000313" key="6">
    <source>
        <dbReference type="EMBL" id="UDM59718.1"/>
    </source>
</evidence>
<dbReference type="SMART" id="SM00708">
    <property type="entry name" value="PhBP"/>
    <property type="match status" value="1"/>
</dbReference>
<dbReference type="SUPFAM" id="SSF47565">
    <property type="entry name" value="Insect pheromone/odorant-binding proteins"/>
    <property type="match status" value="1"/>
</dbReference>
<dbReference type="AlphaFoldDB" id="A0A8K1P7U1"/>
<sequence length="139" mass="15452">MKTILYLVFVIAIVGESVKAHNVHLSQTQKEKANQYVAECQKETGVKPELLVEAKTGKFPEDDGLKKFTLCFFKKSGIIDGEGKVNVETALMKLPEGVDKAEAKKLLEECKKKTGKNAAETAFEIFKCYSHGTKTHVLF</sequence>
<comment type="subcellular location">
    <subcellularLocation>
        <location evidence="1">Secreted</location>
    </subcellularLocation>
</comment>
<dbReference type="Gene3D" id="1.10.238.20">
    <property type="entry name" value="Pheromone/general odorant binding protein domain"/>
    <property type="match status" value="1"/>
</dbReference>
<dbReference type="InterPro" id="IPR006170">
    <property type="entry name" value="PBP/GOBP"/>
</dbReference>
<evidence type="ECO:0000256" key="3">
    <source>
        <dbReference type="ARBA" id="ARBA00022525"/>
    </source>
</evidence>
<protein>
    <submittedName>
        <fullName evidence="6">Putative odorant binding protein 18</fullName>
    </submittedName>
</protein>
<evidence type="ECO:0000256" key="4">
    <source>
        <dbReference type="ARBA" id="ARBA00022729"/>
    </source>
</evidence>
<dbReference type="GO" id="GO:0005549">
    <property type="term" value="F:odorant binding"/>
    <property type="evidence" value="ECO:0007669"/>
    <property type="project" value="InterPro"/>
</dbReference>
<keyword evidence="4 5" id="KW-0732">Signal</keyword>
<keyword evidence="3" id="KW-0964">Secreted</keyword>